<keyword evidence="3" id="KW-1185">Reference proteome</keyword>
<name>A0ABU3SFF1_9HYPH</name>
<comment type="caution">
    <text evidence="2">The sequence shown here is derived from an EMBL/GenBank/DDBJ whole genome shotgun (WGS) entry which is preliminary data.</text>
</comment>
<sequence>MPERARVEAFIAVVVSGDHVGAIRDFYTEGASMQENLGEPRRGREALMAHEAKALARLERMHTHPPRALVVDGDRVVVHWVFDAIGKDGSARRLEELAIQRWEGDRIAEERFFYDTATSWREVEAPADGKSPS</sequence>
<dbReference type="Gene3D" id="3.10.450.50">
    <property type="match status" value="1"/>
</dbReference>
<protein>
    <submittedName>
        <fullName evidence="2">Nuclear transport factor 2 family protein</fullName>
    </submittedName>
</protein>
<dbReference type="Pfam" id="PF12680">
    <property type="entry name" value="SnoaL_2"/>
    <property type="match status" value="1"/>
</dbReference>
<evidence type="ECO:0000313" key="3">
    <source>
        <dbReference type="Proteomes" id="UP001254257"/>
    </source>
</evidence>
<dbReference type="InterPro" id="IPR037401">
    <property type="entry name" value="SnoaL-like"/>
</dbReference>
<proteinExistence type="predicted"/>
<dbReference type="SUPFAM" id="SSF54427">
    <property type="entry name" value="NTF2-like"/>
    <property type="match status" value="1"/>
</dbReference>
<evidence type="ECO:0000313" key="2">
    <source>
        <dbReference type="EMBL" id="MDU0343095.1"/>
    </source>
</evidence>
<reference evidence="2 3" key="1">
    <citation type="submission" date="2023-09" db="EMBL/GenBank/DDBJ databases">
        <title>Whole genome shotgun sequencing (WGS) of Bosea sp. ZW T0_25, isolated from stored onions (Allium cepa).</title>
        <authorList>
            <person name="Stoll D.A."/>
            <person name="Huch M."/>
        </authorList>
    </citation>
    <scope>NUCLEOTIDE SEQUENCE [LARGE SCALE GENOMIC DNA]</scope>
    <source>
        <strain evidence="2 3">ZW T0_25</strain>
    </source>
</reference>
<dbReference type="Proteomes" id="UP001254257">
    <property type="component" value="Unassembled WGS sequence"/>
</dbReference>
<feature type="domain" description="SnoaL-like" evidence="1">
    <location>
        <begin position="7"/>
        <end position="109"/>
    </location>
</feature>
<organism evidence="2 3">
    <name type="scientific">Bosea rubneri</name>
    <dbReference type="NCBI Taxonomy" id="3075434"/>
    <lineage>
        <taxon>Bacteria</taxon>
        <taxon>Pseudomonadati</taxon>
        <taxon>Pseudomonadota</taxon>
        <taxon>Alphaproteobacteria</taxon>
        <taxon>Hyphomicrobiales</taxon>
        <taxon>Boseaceae</taxon>
        <taxon>Bosea</taxon>
    </lineage>
</organism>
<accession>A0ABU3SFF1</accession>
<dbReference type="RefSeq" id="WP_316020835.1">
    <property type="nucleotide sequence ID" value="NZ_JAWDID010000058.1"/>
</dbReference>
<gene>
    <name evidence="2" type="ORF">RKE40_24630</name>
</gene>
<evidence type="ECO:0000259" key="1">
    <source>
        <dbReference type="Pfam" id="PF12680"/>
    </source>
</evidence>
<dbReference type="InterPro" id="IPR032710">
    <property type="entry name" value="NTF2-like_dom_sf"/>
</dbReference>
<dbReference type="EMBL" id="JAWDID010000058">
    <property type="protein sequence ID" value="MDU0343095.1"/>
    <property type="molecule type" value="Genomic_DNA"/>
</dbReference>